<dbReference type="Proteomes" id="UP001164743">
    <property type="component" value="Chromosome 1A"/>
</dbReference>
<evidence type="ECO:0000256" key="3">
    <source>
        <dbReference type="ARBA" id="ARBA00022490"/>
    </source>
</evidence>
<evidence type="ECO:0000256" key="2">
    <source>
        <dbReference type="ARBA" id="ARBA00004496"/>
    </source>
</evidence>
<sequence>MENLLQKTLNANTWILVADQSGNMYVGIKQTGEFQHSSLLTGSHVIAAGLLKFDQEQLTSLSPLSRHYCAGSDQFTTFVKILEHEWGCNMLRVSISKALFLIGAMEKYAHFSKKKAEIKAMMKKLSTIKIWKRWRRRRKRMKTGRLK</sequence>
<comment type="subcellular location">
    <subcellularLocation>
        <location evidence="2">Cytoplasm</location>
    </subcellularLocation>
    <subcellularLocation>
        <location evidence="1">Nucleus</location>
    </subcellularLocation>
</comment>
<keyword evidence="6" id="KW-1185">Reference proteome</keyword>
<keyword evidence="4" id="KW-0539">Nucleus</keyword>
<keyword evidence="3" id="KW-0963">Cytoplasm</keyword>
<dbReference type="PANTHER" id="PTHR31250:SF27">
    <property type="entry name" value="IQ DOMAIN-CONTAINING PROTEIN IQM5"/>
    <property type="match status" value="1"/>
</dbReference>
<organism evidence="5 6">
    <name type="scientific">Puccinia triticina</name>
    <dbReference type="NCBI Taxonomy" id="208348"/>
    <lineage>
        <taxon>Eukaryota</taxon>
        <taxon>Fungi</taxon>
        <taxon>Dikarya</taxon>
        <taxon>Basidiomycota</taxon>
        <taxon>Pucciniomycotina</taxon>
        <taxon>Pucciniomycetes</taxon>
        <taxon>Pucciniales</taxon>
        <taxon>Pucciniaceae</taxon>
        <taxon>Puccinia</taxon>
    </lineage>
</organism>
<evidence type="ECO:0000313" key="5">
    <source>
        <dbReference type="EMBL" id="WAQ81385.1"/>
    </source>
</evidence>
<evidence type="ECO:0000313" key="6">
    <source>
        <dbReference type="Proteomes" id="UP001164743"/>
    </source>
</evidence>
<proteinExistence type="predicted"/>
<name>A0ABY7C887_9BASI</name>
<dbReference type="RefSeq" id="XP_053016940.1">
    <property type="nucleotide sequence ID" value="XM_053165783.1"/>
</dbReference>
<evidence type="ECO:0000256" key="4">
    <source>
        <dbReference type="ARBA" id="ARBA00023242"/>
    </source>
</evidence>
<evidence type="ECO:0008006" key="7">
    <source>
        <dbReference type="Google" id="ProtNLM"/>
    </source>
</evidence>
<evidence type="ECO:0000256" key="1">
    <source>
        <dbReference type="ARBA" id="ARBA00004123"/>
    </source>
</evidence>
<accession>A0ABY7C887</accession>
<dbReference type="InterPro" id="IPR044159">
    <property type="entry name" value="IQM"/>
</dbReference>
<protein>
    <recommendedName>
        <fullName evidence="7">Roadblock/LAMTOR2 domain-containing protein</fullName>
    </recommendedName>
</protein>
<dbReference type="PANTHER" id="PTHR31250">
    <property type="entry name" value="IQ DOMAIN-CONTAINING PROTEIN IQM3"/>
    <property type="match status" value="1"/>
</dbReference>
<dbReference type="GeneID" id="77806678"/>
<dbReference type="EMBL" id="CP110421">
    <property type="protein sequence ID" value="WAQ81385.1"/>
    <property type="molecule type" value="Genomic_DNA"/>
</dbReference>
<reference evidence="5" key="1">
    <citation type="submission" date="2022-10" db="EMBL/GenBank/DDBJ databases">
        <title>Puccinia triticina Genome sequencing and assembly.</title>
        <authorList>
            <person name="Li C."/>
        </authorList>
    </citation>
    <scope>NUCLEOTIDE SEQUENCE</scope>
    <source>
        <strain evidence="5">Pt15</strain>
    </source>
</reference>
<gene>
    <name evidence="5" type="ORF">PtA15_1A726</name>
</gene>